<dbReference type="Proteomes" id="UP000240509">
    <property type="component" value="Unassembled WGS sequence"/>
</dbReference>
<dbReference type="AlphaFoldDB" id="A0A2T4U6S8"/>
<dbReference type="Gene3D" id="1.10.10.10">
    <property type="entry name" value="Winged helix-like DNA-binding domain superfamily/Winged helix DNA-binding domain"/>
    <property type="match status" value="1"/>
</dbReference>
<dbReference type="RefSeq" id="WP_107584698.1">
    <property type="nucleotide sequence ID" value="NZ_PZJJ01000010.1"/>
</dbReference>
<comment type="caution">
    <text evidence="1">The sequence shown here is derived from an EMBL/GenBank/DDBJ whole genome shotgun (WGS) entry which is preliminary data.</text>
</comment>
<sequence>MAMKMEELESRKFLHMLRLEEKVEKLAEKFAGTAEEVSLYRFVGLLLSNQEVLMLHKTGDASERLILKNAVARMKLKRMELAVEKQVKNRDIKKANDLLSARKGQEAKVSDLALHLNVSEEAIMEAAEPFICTQKLKRFFSVE</sequence>
<name>A0A2T4U6S8_9BACI</name>
<gene>
    <name evidence="1" type="ORF">C6Y45_07920</name>
</gene>
<protein>
    <submittedName>
        <fullName evidence="1">Uncharacterized protein</fullName>
    </submittedName>
</protein>
<reference evidence="1 2" key="1">
    <citation type="submission" date="2018-03" db="EMBL/GenBank/DDBJ databases">
        <title>Alkalicoccus saliphilus sp. nov., isolated from a mineral pool.</title>
        <authorList>
            <person name="Zhao B."/>
        </authorList>
    </citation>
    <scope>NUCLEOTIDE SEQUENCE [LARGE SCALE GENOMIC DNA]</scope>
    <source>
        <strain evidence="1 2">6AG</strain>
    </source>
</reference>
<evidence type="ECO:0000313" key="2">
    <source>
        <dbReference type="Proteomes" id="UP000240509"/>
    </source>
</evidence>
<dbReference type="InterPro" id="IPR036388">
    <property type="entry name" value="WH-like_DNA-bd_sf"/>
</dbReference>
<organism evidence="1 2">
    <name type="scientific">Alkalicoccus saliphilus</name>
    <dbReference type="NCBI Taxonomy" id="200989"/>
    <lineage>
        <taxon>Bacteria</taxon>
        <taxon>Bacillati</taxon>
        <taxon>Bacillota</taxon>
        <taxon>Bacilli</taxon>
        <taxon>Bacillales</taxon>
        <taxon>Bacillaceae</taxon>
        <taxon>Alkalicoccus</taxon>
    </lineage>
</organism>
<proteinExistence type="predicted"/>
<evidence type="ECO:0000313" key="1">
    <source>
        <dbReference type="EMBL" id="PTL39097.1"/>
    </source>
</evidence>
<keyword evidence="2" id="KW-1185">Reference proteome</keyword>
<dbReference type="EMBL" id="PZJJ01000010">
    <property type="protein sequence ID" value="PTL39097.1"/>
    <property type="molecule type" value="Genomic_DNA"/>
</dbReference>
<accession>A0A2T4U6S8</accession>